<dbReference type="GO" id="GO:0000155">
    <property type="term" value="F:phosphorelay sensor kinase activity"/>
    <property type="evidence" value="ECO:0007669"/>
    <property type="project" value="InterPro"/>
</dbReference>
<dbReference type="EC" id="2.7.13.3" evidence="3"/>
<dbReference type="CDD" id="cd00082">
    <property type="entry name" value="HisKA"/>
    <property type="match status" value="1"/>
</dbReference>
<dbReference type="SMART" id="SM00065">
    <property type="entry name" value="GAF"/>
    <property type="match status" value="1"/>
</dbReference>
<gene>
    <name evidence="12" type="ORF">AVDCRST_MAG13-561</name>
</gene>
<dbReference type="PROSITE" id="PS50109">
    <property type="entry name" value="HIS_KIN"/>
    <property type="match status" value="1"/>
</dbReference>
<keyword evidence="6 12" id="KW-0418">Kinase</keyword>
<dbReference type="Gene3D" id="3.30.565.10">
    <property type="entry name" value="Histidine kinase-like ATPase, C-terminal domain"/>
    <property type="match status" value="1"/>
</dbReference>
<dbReference type="InterPro" id="IPR036097">
    <property type="entry name" value="HisK_dim/P_sf"/>
</dbReference>
<dbReference type="PANTHER" id="PTHR42878:SF7">
    <property type="entry name" value="SENSOR HISTIDINE KINASE GLRK"/>
    <property type="match status" value="1"/>
</dbReference>
<accession>A0A6J4RQ85</accession>
<dbReference type="GO" id="GO:0005524">
    <property type="term" value="F:ATP binding"/>
    <property type="evidence" value="ECO:0007669"/>
    <property type="project" value="UniProtKB-KW"/>
</dbReference>
<dbReference type="InterPro" id="IPR036890">
    <property type="entry name" value="HATPase_C_sf"/>
</dbReference>
<evidence type="ECO:0000256" key="9">
    <source>
        <dbReference type="ARBA" id="ARBA00039401"/>
    </source>
</evidence>
<keyword evidence="5" id="KW-0547">Nucleotide-binding</keyword>
<dbReference type="GO" id="GO:0030295">
    <property type="term" value="F:protein kinase activator activity"/>
    <property type="evidence" value="ECO:0007669"/>
    <property type="project" value="TreeGrafter"/>
</dbReference>
<dbReference type="InterPro" id="IPR003594">
    <property type="entry name" value="HATPase_dom"/>
</dbReference>
<dbReference type="InterPro" id="IPR050351">
    <property type="entry name" value="BphY/WalK/GraS-like"/>
</dbReference>
<dbReference type="Pfam" id="PF00512">
    <property type="entry name" value="HisKA"/>
    <property type="match status" value="1"/>
</dbReference>
<proteinExistence type="predicted"/>
<keyword evidence="4 12" id="KW-0808">Transferase</keyword>
<sequence>MTGIPEQLRQRGAGSVPDDPARPHASRQAAPKDGAVEATLDRLARLAADVLSVPVALVWLAHDERQIITGGDLPEPWTHQDVASLCRDVVASREPLVVAHARVTPPSGGNLALPGIGAVAYVGVPLIAADGRTLGCLCAIDHHPRAWSAEDRTRLGDLAAVALSEIELWLLAREAAESERFLQGTLDALGAHVAIIDDAGTILAVNAAWRRFAAANGLPWPDAGIGTNYLAACEGATGDEAGEAAAVAAGIRAVLSGARATYEREYPCHSPTQERWFVARVTRFAGPGPTRAVVAHENITARRLAERDRDLLLAGVTHDLKNPLAGVKGLAQLGRRRLLRGVPAAGAGIMESLGTIEAQADRMARLLDEQLDAARGRAGADPDLHPRPADLVALLRAAVAEQEHLARGHTLRLESGEGSLVGVWDRDQLERVFGNLLDNAVKYSRPGGAVTISLAREGDATGGWARVAVRDGGVGVPAAELP</sequence>
<evidence type="ECO:0000256" key="4">
    <source>
        <dbReference type="ARBA" id="ARBA00022679"/>
    </source>
</evidence>
<evidence type="ECO:0000256" key="6">
    <source>
        <dbReference type="ARBA" id="ARBA00022777"/>
    </source>
</evidence>
<name>A0A6J4RQ85_9ACTN</name>
<dbReference type="Gene3D" id="3.30.450.40">
    <property type="match status" value="1"/>
</dbReference>
<evidence type="ECO:0000256" key="7">
    <source>
        <dbReference type="ARBA" id="ARBA00022840"/>
    </source>
</evidence>
<evidence type="ECO:0000256" key="8">
    <source>
        <dbReference type="ARBA" id="ARBA00023012"/>
    </source>
</evidence>
<dbReference type="EMBL" id="CADCVO010000082">
    <property type="protein sequence ID" value="CAA9472273.1"/>
    <property type="molecule type" value="Genomic_DNA"/>
</dbReference>
<evidence type="ECO:0000256" key="3">
    <source>
        <dbReference type="ARBA" id="ARBA00012438"/>
    </source>
</evidence>
<feature type="region of interest" description="Disordered" evidence="10">
    <location>
        <begin position="1"/>
        <end position="33"/>
    </location>
</feature>
<evidence type="ECO:0000313" key="12">
    <source>
        <dbReference type="EMBL" id="CAA9472273.1"/>
    </source>
</evidence>
<dbReference type="InterPro" id="IPR005467">
    <property type="entry name" value="His_kinase_dom"/>
</dbReference>
<dbReference type="Gene3D" id="1.10.287.130">
    <property type="match status" value="1"/>
</dbReference>
<evidence type="ECO:0000259" key="11">
    <source>
        <dbReference type="PROSITE" id="PS50109"/>
    </source>
</evidence>
<feature type="non-terminal residue" evidence="12">
    <location>
        <position position="482"/>
    </location>
</feature>
<dbReference type="SUPFAM" id="SSF55781">
    <property type="entry name" value="GAF domain-like"/>
    <property type="match status" value="1"/>
</dbReference>
<dbReference type="GO" id="GO:0000156">
    <property type="term" value="F:phosphorelay response regulator activity"/>
    <property type="evidence" value="ECO:0007669"/>
    <property type="project" value="TreeGrafter"/>
</dbReference>
<dbReference type="Pfam" id="PF02518">
    <property type="entry name" value="HATPase_c"/>
    <property type="match status" value="1"/>
</dbReference>
<evidence type="ECO:0000256" key="1">
    <source>
        <dbReference type="ARBA" id="ARBA00000085"/>
    </source>
</evidence>
<dbReference type="SUPFAM" id="SSF55785">
    <property type="entry name" value="PYP-like sensor domain (PAS domain)"/>
    <property type="match status" value="1"/>
</dbReference>
<dbReference type="InterPro" id="IPR003661">
    <property type="entry name" value="HisK_dim/P_dom"/>
</dbReference>
<dbReference type="GO" id="GO:0007234">
    <property type="term" value="P:osmosensory signaling via phosphorelay pathway"/>
    <property type="evidence" value="ECO:0007669"/>
    <property type="project" value="TreeGrafter"/>
</dbReference>
<feature type="domain" description="Histidine kinase" evidence="11">
    <location>
        <begin position="315"/>
        <end position="482"/>
    </location>
</feature>
<keyword evidence="8" id="KW-0902">Two-component regulatory system</keyword>
<dbReference type="SUPFAM" id="SSF47384">
    <property type="entry name" value="Homodimeric domain of signal transducing histidine kinase"/>
    <property type="match status" value="1"/>
</dbReference>
<dbReference type="InterPro" id="IPR003018">
    <property type="entry name" value="GAF"/>
</dbReference>
<dbReference type="InterPro" id="IPR035965">
    <property type="entry name" value="PAS-like_dom_sf"/>
</dbReference>
<dbReference type="PANTHER" id="PTHR42878">
    <property type="entry name" value="TWO-COMPONENT HISTIDINE KINASE"/>
    <property type="match status" value="1"/>
</dbReference>
<dbReference type="AlphaFoldDB" id="A0A6J4RQ85"/>
<comment type="catalytic activity">
    <reaction evidence="1">
        <text>ATP + protein L-histidine = ADP + protein N-phospho-L-histidine.</text>
        <dbReference type="EC" id="2.7.13.3"/>
    </reaction>
</comment>
<keyword evidence="7" id="KW-0067">ATP-binding</keyword>
<dbReference type="InterPro" id="IPR029016">
    <property type="entry name" value="GAF-like_dom_sf"/>
</dbReference>
<evidence type="ECO:0000256" key="5">
    <source>
        <dbReference type="ARBA" id="ARBA00022741"/>
    </source>
</evidence>
<dbReference type="Gene3D" id="3.30.450.20">
    <property type="entry name" value="PAS domain"/>
    <property type="match status" value="1"/>
</dbReference>
<dbReference type="SUPFAM" id="SSF55874">
    <property type="entry name" value="ATPase domain of HSP90 chaperone/DNA topoisomerase II/histidine kinase"/>
    <property type="match status" value="1"/>
</dbReference>
<dbReference type="Pfam" id="PF01590">
    <property type="entry name" value="GAF"/>
    <property type="match status" value="1"/>
</dbReference>
<organism evidence="12">
    <name type="scientific">uncultured Solirubrobacteraceae bacterium</name>
    <dbReference type="NCBI Taxonomy" id="1162706"/>
    <lineage>
        <taxon>Bacteria</taxon>
        <taxon>Bacillati</taxon>
        <taxon>Actinomycetota</taxon>
        <taxon>Thermoleophilia</taxon>
        <taxon>Solirubrobacterales</taxon>
        <taxon>Solirubrobacteraceae</taxon>
        <taxon>environmental samples</taxon>
    </lineage>
</organism>
<dbReference type="GO" id="GO:0005886">
    <property type="term" value="C:plasma membrane"/>
    <property type="evidence" value="ECO:0007669"/>
    <property type="project" value="UniProtKB-SubCell"/>
</dbReference>
<dbReference type="SMART" id="SM00388">
    <property type="entry name" value="HisKA"/>
    <property type="match status" value="1"/>
</dbReference>
<protein>
    <recommendedName>
        <fullName evidence="9">Sensor-like histidine kinase SenX3</fullName>
        <ecNumber evidence="3">2.7.13.3</ecNumber>
    </recommendedName>
</protein>
<evidence type="ECO:0000256" key="2">
    <source>
        <dbReference type="ARBA" id="ARBA00004236"/>
    </source>
</evidence>
<reference evidence="12" key="1">
    <citation type="submission" date="2020-02" db="EMBL/GenBank/DDBJ databases">
        <authorList>
            <person name="Meier V. D."/>
        </authorList>
    </citation>
    <scope>NUCLEOTIDE SEQUENCE</scope>
    <source>
        <strain evidence="12">AVDCRST_MAG13</strain>
    </source>
</reference>
<evidence type="ECO:0000256" key="10">
    <source>
        <dbReference type="SAM" id="MobiDB-lite"/>
    </source>
</evidence>
<comment type="subcellular location">
    <subcellularLocation>
        <location evidence="2">Cell membrane</location>
    </subcellularLocation>
</comment>